<evidence type="ECO:0000313" key="5">
    <source>
        <dbReference type="Proteomes" id="UP001497516"/>
    </source>
</evidence>
<accession>A0AAV2F4B0</accession>
<dbReference type="GO" id="GO:0016747">
    <property type="term" value="F:acyltransferase activity, transferring groups other than amino-acyl groups"/>
    <property type="evidence" value="ECO:0007669"/>
    <property type="project" value="TreeGrafter"/>
</dbReference>
<evidence type="ECO:0000256" key="1">
    <source>
        <dbReference type="ARBA" id="ARBA00009861"/>
    </source>
</evidence>
<dbReference type="PANTHER" id="PTHR31642:SF11">
    <property type="entry name" value="SHIKIMATE O-HYDROXYCINNAMOYLTRANSFERASE"/>
    <property type="match status" value="1"/>
</dbReference>
<evidence type="ECO:0000256" key="3">
    <source>
        <dbReference type="ARBA" id="ARBA00023315"/>
    </source>
</evidence>
<dbReference type="Gene3D" id="3.30.559.10">
    <property type="entry name" value="Chloramphenicol acetyltransferase-like domain"/>
    <property type="match status" value="2"/>
</dbReference>
<dbReference type="InterPro" id="IPR023213">
    <property type="entry name" value="CAT-like_dom_sf"/>
</dbReference>
<name>A0AAV2F4B0_9ROSI</name>
<proteinExistence type="inferred from homology"/>
<dbReference type="EMBL" id="OZ034819">
    <property type="protein sequence ID" value="CAL1393086.1"/>
    <property type="molecule type" value="Genomic_DNA"/>
</dbReference>
<dbReference type="Pfam" id="PF02458">
    <property type="entry name" value="Transferase"/>
    <property type="match status" value="1"/>
</dbReference>
<dbReference type="AlphaFoldDB" id="A0AAV2F4B0"/>
<sequence>MHHCVADGLSGLHFVNTWSDVSRGLDLTLPPFIDRTLLRARRPPRHSFPHIEYLRPPAMKIPSTIANAAAAVSSIFKLTRDQLNALKSKAKEPCNDIGYSSYEILAGHMAVRQQSQEPPRRPGHKLHVATDCRSCLRPPLPPGYFGNGIFIATQIASAGDLRTKPASFAAGRIHDVLNRIDYEYLRSALDYLEVQPDLSGLVRGAHTFNCPNLRVTSV</sequence>
<dbReference type="InterPro" id="IPR050317">
    <property type="entry name" value="Plant_Fungal_Acyltransferase"/>
</dbReference>
<protein>
    <submittedName>
        <fullName evidence="4">Uncharacterized protein</fullName>
    </submittedName>
</protein>
<evidence type="ECO:0000313" key="4">
    <source>
        <dbReference type="EMBL" id="CAL1393086.1"/>
    </source>
</evidence>
<dbReference type="PANTHER" id="PTHR31642">
    <property type="entry name" value="TRICHOTHECENE 3-O-ACETYLTRANSFERASE"/>
    <property type="match status" value="1"/>
</dbReference>
<gene>
    <name evidence="4" type="ORF">LTRI10_LOCUS33686</name>
</gene>
<keyword evidence="3" id="KW-0012">Acyltransferase</keyword>
<keyword evidence="2" id="KW-0808">Transferase</keyword>
<evidence type="ECO:0000256" key="2">
    <source>
        <dbReference type="ARBA" id="ARBA00022679"/>
    </source>
</evidence>
<reference evidence="4 5" key="1">
    <citation type="submission" date="2024-04" db="EMBL/GenBank/DDBJ databases">
        <authorList>
            <person name="Fracassetti M."/>
        </authorList>
    </citation>
    <scope>NUCLEOTIDE SEQUENCE [LARGE SCALE GENOMIC DNA]</scope>
</reference>
<organism evidence="4 5">
    <name type="scientific">Linum trigynum</name>
    <dbReference type="NCBI Taxonomy" id="586398"/>
    <lineage>
        <taxon>Eukaryota</taxon>
        <taxon>Viridiplantae</taxon>
        <taxon>Streptophyta</taxon>
        <taxon>Embryophyta</taxon>
        <taxon>Tracheophyta</taxon>
        <taxon>Spermatophyta</taxon>
        <taxon>Magnoliopsida</taxon>
        <taxon>eudicotyledons</taxon>
        <taxon>Gunneridae</taxon>
        <taxon>Pentapetalae</taxon>
        <taxon>rosids</taxon>
        <taxon>fabids</taxon>
        <taxon>Malpighiales</taxon>
        <taxon>Linaceae</taxon>
        <taxon>Linum</taxon>
    </lineage>
</organism>
<comment type="similarity">
    <text evidence="1">Belongs to the plant acyltransferase family.</text>
</comment>
<dbReference type="Proteomes" id="UP001497516">
    <property type="component" value="Chromosome 6"/>
</dbReference>
<keyword evidence="5" id="KW-1185">Reference proteome</keyword>